<comment type="caution">
    <text evidence="9">The sequence shown here is derived from an EMBL/GenBank/DDBJ whole genome shotgun (WGS) entry which is preliminary data.</text>
</comment>
<evidence type="ECO:0000256" key="6">
    <source>
        <dbReference type="ARBA" id="ARBA00023242"/>
    </source>
</evidence>
<dbReference type="OrthoDB" id="9445768at2759"/>
<reference evidence="9" key="1">
    <citation type="submission" date="2022-11" db="EMBL/GenBank/DDBJ databases">
        <authorList>
            <person name="Scott C."/>
            <person name="Bruce N."/>
        </authorList>
    </citation>
    <scope>NUCLEOTIDE SEQUENCE</scope>
</reference>
<dbReference type="Proteomes" id="UP000838763">
    <property type="component" value="Unassembled WGS sequence"/>
</dbReference>
<keyword evidence="6" id="KW-0539">Nucleus</keyword>
<organism evidence="9 10">
    <name type="scientific">Parascedosporium putredinis</name>
    <dbReference type="NCBI Taxonomy" id="1442378"/>
    <lineage>
        <taxon>Eukaryota</taxon>
        <taxon>Fungi</taxon>
        <taxon>Dikarya</taxon>
        <taxon>Ascomycota</taxon>
        <taxon>Pezizomycotina</taxon>
        <taxon>Sordariomycetes</taxon>
        <taxon>Hypocreomycetidae</taxon>
        <taxon>Microascales</taxon>
        <taxon>Microascaceae</taxon>
        <taxon>Parascedosporium</taxon>
    </lineage>
</organism>
<dbReference type="GO" id="GO:0000070">
    <property type="term" value="P:mitotic sister chromatid segregation"/>
    <property type="evidence" value="ECO:0007669"/>
    <property type="project" value="TreeGrafter"/>
</dbReference>
<keyword evidence="10" id="KW-1185">Reference proteome</keyword>
<keyword evidence="4" id="KW-0158">Chromosome</keyword>
<evidence type="ECO:0000256" key="2">
    <source>
        <dbReference type="ARBA" id="ARBA00004584"/>
    </source>
</evidence>
<comment type="similarity">
    <text evidence="3">Belongs to the CENP-K/MCM22 family.</text>
</comment>
<dbReference type="AlphaFoldDB" id="A0A9P1H660"/>
<evidence type="ECO:0000256" key="7">
    <source>
        <dbReference type="ARBA" id="ARBA00023328"/>
    </source>
</evidence>
<evidence type="ECO:0000313" key="10">
    <source>
        <dbReference type="Proteomes" id="UP000838763"/>
    </source>
</evidence>
<feature type="coiled-coil region" evidence="8">
    <location>
        <begin position="83"/>
        <end position="140"/>
    </location>
</feature>
<dbReference type="GO" id="GO:0051382">
    <property type="term" value="P:kinetochore assembly"/>
    <property type="evidence" value="ECO:0007669"/>
    <property type="project" value="InterPro"/>
</dbReference>
<accession>A0A9P1H660</accession>
<keyword evidence="7" id="KW-0137">Centromere</keyword>
<dbReference type="InterPro" id="IPR020993">
    <property type="entry name" value="Centromere_CenpK"/>
</dbReference>
<dbReference type="PANTHER" id="PTHR14401:SF6">
    <property type="entry name" value="CENTROMERE PROTEIN K"/>
    <property type="match status" value="1"/>
</dbReference>
<dbReference type="GO" id="GO:0000775">
    <property type="term" value="C:chromosome, centromeric region"/>
    <property type="evidence" value="ECO:0007669"/>
    <property type="project" value="UniProtKB-SubCell"/>
</dbReference>
<comment type="subcellular location">
    <subcellularLocation>
        <location evidence="2">Chromosome</location>
        <location evidence="2">Centromere</location>
    </subcellularLocation>
    <subcellularLocation>
        <location evidence="1">Nucleus</location>
    </subcellularLocation>
</comment>
<evidence type="ECO:0000256" key="3">
    <source>
        <dbReference type="ARBA" id="ARBA00005795"/>
    </source>
</evidence>
<keyword evidence="5 8" id="KW-0175">Coiled coil</keyword>
<dbReference type="GO" id="GO:0005634">
    <property type="term" value="C:nucleus"/>
    <property type="evidence" value="ECO:0007669"/>
    <property type="project" value="UniProtKB-SubCell"/>
</dbReference>
<evidence type="ECO:0000256" key="5">
    <source>
        <dbReference type="ARBA" id="ARBA00023054"/>
    </source>
</evidence>
<evidence type="ECO:0000256" key="1">
    <source>
        <dbReference type="ARBA" id="ARBA00004123"/>
    </source>
</evidence>
<feature type="coiled-coil region" evidence="8">
    <location>
        <begin position="16"/>
        <end position="43"/>
    </location>
</feature>
<sequence>MSAQESRDDGRGKLYKRNLDFTLKELQNQVREHEEQLEKLRAETKPRPEIIGSPAATMGTMKQAFDELAQSDPFLPFPDSRELDKSRADLEDQEALEAALEKRLETLRSEDVHGTTVAPEDIARQRLEELRKEKQYYSKETTRLFKAYKTFVEDKLAPLLAAEELGGPVAQKVKPAQNEDKRQRRLDELWGTGGEQQRQAGSGEWDEKVAAGMEMKRLTEDLLNQLVDAKGNAAASYVILEKESSAARFLVRAKVAQFHPKDATRLRLIDFGKEIDD</sequence>
<evidence type="ECO:0000256" key="4">
    <source>
        <dbReference type="ARBA" id="ARBA00022454"/>
    </source>
</evidence>
<gene>
    <name evidence="9" type="ORF">PPNO1_LOCUS6401</name>
</gene>
<proteinExistence type="inferred from homology"/>
<dbReference type="EMBL" id="CALLCH030000015">
    <property type="protein sequence ID" value="CAI4216753.1"/>
    <property type="molecule type" value="Genomic_DNA"/>
</dbReference>
<name>A0A9P1H660_9PEZI</name>
<protein>
    <submittedName>
        <fullName evidence="9">Uncharacterized protein</fullName>
    </submittedName>
</protein>
<dbReference type="PANTHER" id="PTHR14401">
    <property type="entry name" value="CENTROMERE PROTEIN K"/>
    <property type="match status" value="1"/>
</dbReference>
<evidence type="ECO:0000256" key="8">
    <source>
        <dbReference type="SAM" id="Coils"/>
    </source>
</evidence>
<evidence type="ECO:0000313" key="9">
    <source>
        <dbReference type="EMBL" id="CAI4216753.1"/>
    </source>
</evidence>